<protein>
    <submittedName>
        <fullName evidence="1">Uncharacterized protein</fullName>
    </submittedName>
</protein>
<organism evidence="1 2">
    <name type="scientific">Riccia fluitans</name>
    <dbReference type="NCBI Taxonomy" id="41844"/>
    <lineage>
        <taxon>Eukaryota</taxon>
        <taxon>Viridiplantae</taxon>
        <taxon>Streptophyta</taxon>
        <taxon>Embryophyta</taxon>
        <taxon>Marchantiophyta</taxon>
        <taxon>Marchantiopsida</taxon>
        <taxon>Marchantiidae</taxon>
        <taxon>Marchantiales</taxon>
        <taxon>Ricciaceae</taxon>
        <taxon>Riccia</taxon>
    </lineage>
</organism>
<sequence length="75" mass="8562">MKDAIARKEILSNVDQFRLMSRKADPNAGEDHYRSENEELSVEVEFSGESAENEEELSTDDLSILRDALDRIGFE</sequence>
<evidence type="ECO:0000313" key="2">
    <source>
        <dbReference type="Proteomes" id="UP001605036"/>
    </source>
</evidence>
<dbReference type="Proteomes" id="UP001605036">
    <property type="component" value="Unassembled WGS sequence"/>
</dbReference>
<gene>
    <name evidence="1" type="ORF">R1flu_007704</name>
</gene>
<accession>A0ABD1YZW1</accession>
<name>A0ABD1YZW1_9MARC</name>
<dbReference type="AlphaFoldDB" id="A0ABD1YZW1"/>
<dbReference type="EMBL" id="JBHFFA010000003">
    <property type="protein sequence ID" value="KAL2636225.1"/>
    <property type="molecule type" value="Genomic_DNA"/>
</dbReference>
<comment type="caution">
    <text evidence="1">The sequence shown here is derived from an EMBL/GenBank/DDBJ whole genome shotgun (WGS) entry which is preliminary data.</text>
</comment>
<reference evidence="1 2" key="1">
    <citation type="submission" date="2024-09" db="EMBL/GenBank/DDBJ databases">
        <title>Chromosome-scale assembly of Riccia fluitans.</title>
        <authorList>
            <person name="Paukszto L."/>
            <person name="Sawicki J."/>
            <person name="Karawczyk K."/>
            <person name="Piernik-Szablinska J."/>
            <person name="Szczecinska M."/>
            <person name="Mazdziarz M."/>
        </authorList>
    </citation>
    <scope>NUCLEOTIDE SEQUENCE [LARGE SCALE GENOMIC DNA]</scope>
    <source>
        <strain evidence="1">Rf_01</strain>
        <tissue evidence="1">Aerial parts of the thallus</tissue>
    </source>
</reference>
<proteinExistence type="predicted"/>
<keyword evidence="2" id="KW-1185">Reference proteome</keyword>
<evidence type="ECO:0000313" key="1">
    <source>
        <dbReference type="EMBL" id="KAL2636225.1"/>
    </source>
</evidence>